<protein>
    <submittedName>
        <fullName evidence="1">Uncharacterized protein</fullName>
    </submittedName>
</protein>
<comment type="caution">
    <text evidence="1">The sequence shown here is derived from an EMBL/GenBank/DDBJ whole genome shotgun (WGS) entry which is preliminary data.</text>
</comment>
<sequence>MSINISDILPLMEPSNDSVLRIGDNSGEPAGDFVANLKPFPS</sequence>
<dbReference type="Proteomes" id="UP001283361">
    <property type="component" value="Unassembled WGS sequence"/>
</dbReference>
<dbReference type="AlphaFoldDB" id="A0AAE1CK01"/>
<evidence type="ECO:0000313" key="1">
    <source>
        <dbReference type="EMBL" id="KAK3700250.1"/>
    </source>
</evidence>
<name>A0AAE1CK01_9GAST</name>
<organism evidence="1 2">
    <name type="scientific">Elysia crispata</name>
    <name type="common">lettuce slug</name>
    <dbReference type="NCBI Taxonomy" id="231223"/>
    <lineage>
        <taxon>Eukaryota</taxon>
        <taxon>Metazoa</taxon>
        <taxon>Spiralia</taxon>
        <taxon>Lophotrochozoa</taxon>
        <taxon>Mollusca</taxon>
        <taxon>Gastropoda</taxon>
        <taxon>Heterobranchia</taxon>
        <taxon>Euthyneura</taxon>
        <taxon>Panpulmonata</taxon>
        <taxon>Sacoglossa</taxon>
        <taxon>Placobranchoidea</taxon>
        <taxon>Plakobranchidae</taxon>
        <taxon>Elysia</taxon>
    </lineage>
</organism>
<gene>
    <name evidence="1" type="ORF">RRG08_033528</name>
</gene>
<accession>A0AAE1CK01</accession>
<reference evidence="1" key="1">
    <citation type="journal article" date="2023" name="G3 (Bethesda)">
        <title>A reference genome for the long-term kleptoplast-retaining sea slug Elysia crispata morphotype clarki.</title>
        <authorList>
            <person name="Eastman K.E."/>
            <person name="Pendleton A.L."/>
            <person name="Shaikh M.A."/>
            <person name="Suttiyut T."/>
            <person name="Ogas R."/>
            <person name="Tomko P."/>
            <person name="Gavelis G."/>
            <person name="Widhalm J.R."/>
            <person name="Wisecaver J.H."/>
        </authorList>
    </citation>
    <scope>NUCLEOTIDE SEQUENCE</scope>
    <source>
        <strain evidence="1">ECLA1</strain>
    </source>
</reference>
<keyword evidence="2" id="KW-1185">Reference proteome</keyword>
<evidence type="ECO:0000313" key="2">
    <source>
        <dbReference type="Proteomes" id="UP001283361"/>
    </source>
</evidence>
<dbReference type="EMBL" id="JAWDGP010007919">
    <property type="protein sequence ID" value="KAK3700250.1"/>
    <property type="molecule type" value="Genomic_DNA"/>
</dbReference>
<proteinExistence type="predicted"/>